<organism evidence="1 2">
    <name type="scientific">Candidatus Woesebacteria bacterium GW2011_GWA1_39_12</name>
    <dbReference type="NCBI Taxonomy" id="1618549"/>
    <lineage>
        <taxon>Bacteria</taxon>
        <taxon>Candidatus Woeseibacteriota</taxon>
    </lineage>
</organism>
<evidence type="ECO:0000313" key="2">
    <source>
        <dbReference type="Proteomes" id="UP000034325"/>
    </source>
</evidence>
<reference evidence="1 2" key="1">
    <citation type="journal article" date="2015" name="Nature">
        <title>rRNA introns, odd ribosomes, and small enigmatic genomes across a large radiation of phyla.</title>
        <authorList>
            <person name="Brown C.T."/>
            <person name="Hug L.A."/>
            <person name="Thomas B.C."/>
            <person name="Sharon I."/>
            <person name="Castelle C.J."/>
            <person name="Singh A."/>
            <person name="Wilkins M.J."/>
            <person name="Williams K.H."/>
            <person name="Banfield J.F."/>
        </authorList>
    </citation>
    <scope>NUCLEOTIDE SEQUENCE [LARGE SCALE GENOMIC DNA]</scope>
</reference>
<evidence type="ECO:0000313" key="1">
    <source>
        <dbReference type="EMBL" id="KKQ97810.1"/>
    </source>
</evidence>
<dbReference type="EMBL" id="LBWA01000008">
    <property type="protein sequence ID" value="KKQ97810.1"/>
    <property type="molecule type" value="Genomic_DNA"/>
</dbReference>
<proteinExistence type="predicted"/>
<name>A0A0G0MBR7_9BACT</name>
<comment type="caution">
    <text evidence="1">The sequence shown here is derived from an EMBL/GenBank/DDBJ whole genome shotgun (WGS) entry which is preliminary data.</text>
</comment>
<accession>A0A0G0MBR7</accession>
<protein>
    <submittedName>
        <fullName evidence="1">Uncharacterized protein</fullName>
    </submittedName>
</protein>
<dbReference type="AlphaFoldDB" id="A0A0G0MBR7"/>
<gene>
    <name evidence="1" type="ORF">UT23_C0008G0083</name>
</gene>
<sequence length="85" mass="10113">MRLDSKEYQTSVEKRTWWRNEYFSVVPDLYEDTNNKDLKKHVAALLNIVRQFDWGGVYPIDYSRKGNAIYNFETGEFITLNTQGK</sequence>
<dbReference type="Proteomes" id="UP000034325">
    <property type="component" value="Unassembled WGS sequence"/>
</dbReference>